<proteinExistence type="predicted"/>
<gene>
    <name evidence="2" type="ORF">BHV79_17730</name>
</gene>
<accession>A0A1Q6HRK5</accession>
<dbReference type="Proteomes" id="UP000186549">
    <property type="component" value="Unassembled WGS sequence"/>
</dbReference>
<reference evidence="2 3" key="1">
    <citation type="journal article" date="2016" name="Nat. Biotechnol.">
        <title>Measurement of bacterial replication rates in microbial communities.</title>
        <authorList>
            <person name="Brown C.T."/>
            <person name="Olm M.R."/>
            <person name="Thomas B.C."/>
            <person name="Banfield J.F."/>
        </authorList>
    </citation>
    <scope>NUCLEOTIDE SEQUENCE [LARGE SCALE GENOMIC DNA]</scope>
    <source>
        <strain evidence="2">45_41</strain>
    </source>
</reference>
<dbReference type="AlphaFoldDB" id="A0A1Q6HRK5"/>
<dbReference type="EMBL" id="MNQU01000332">
    <property type="protein sequence ID" value="OKZ28877.1"/>
    <property type="molecule type" value="Genomic_DNA"/>
</dbReference>
<evidence type="ECO:0000313" key="2">
    <source>
        <dbReference type="EMBL" id="OKZ28877.1"/>
    </source>
</evidence>
<name>A0A1Q6HRK5_BACUN</name>
<protein>
    <submittedName>
        <fullName evidence="2">Uncharacterized protein</fullName>
    </submittedName>
</protein>
<feature type="coiled-coil region" evidence="1">
    <location>
        <begin position="135"/>
        <end position="183"/>
    </location>
</feature>
<evidence type="ECO:0000313" key="3">
    <source>
        <dbReference type="Proteomes" id="UP000186549"/>
    </source>
</evidence>
<keyword evidence="1" id="KW-0175">Coiled coil</keyword>
<comment type="caution">
    <text evidence="2">The sequence shown here is derived from an EMBL/GenBank/DDBJ whole genome shotgun (WGS) entry which is preliminary data.</text>
</comment>
<sequence length="233" mass="27586">MKQITEMTEQEILALTEEDVQKMIKLRMMEEGIKLLDKPKVPELFEIEPADIQYFSIPLLDGFVFTDLEEATKVAETLKNAKSLRKVDYDWNKIGSDYKYLKKSYRYKFNGESDFDILSGWAYSNELYAKISSFAAQNKIMKEQAEKDKKEYENQLSESAELIQEITGRVREIHNKYERLERLVYKFTTDYYPLSDNNEDMAIKFMTKAYSLSDEEREYILSKYSKYNKPTEA</sequence>
<evidence type="ECO:0000256" key="1">
    <source>
        <dbReference type="SAM" id="Coils"/>
    </source>
</evidence>
<organism evidence="2 3">
    <name type="scientific">Bacteroides uniformis</name>
    <dbReference type="NCBI Taxonomy" id="820"/>
    <lineage>
        <taxon>Bacteria</taxon>
        <taxon>Pseudomonadati</taxon>
        <taxon>Bacteroidota</taxon>
        <taxon>Bacteroidia</taxon>
        <taxon>Bacteroidales</taxon>
        <taxon>Bacteroidaceae</taxon>
        <taxon>Bacteroides</taxon>
    </lineage>
</organism>